<dbReference type="EMBL" id="JOWA01000154">
    <property type="protein sequence ID" value="KEZ39337.1"/>
    <property type="molecule type" value="Genomic_DNA"/>
</dbReference>
<dbReference type="Gene3D" id="1.10.150.20">
    <property type="entry name" value="5' to 3' exonuclease, C-terminal subdomain"/>
    <property type="match status" value="1"/>
</dbReference>
<feature type="domain" description="ERCC4" evidence="11">
    <location>
        <begin position="712"/>
        <end position="792"/>
    </location>
</feature>
<dbReference type="SUPFAM" id="SSF52980">
    <property type="entry name" value="Restriction endonuclease-like"/>
    <property type="match status" value="1"/>
</dbReference>
<comment type="subcellular location">
    <subcellularLocation>
        <location evidence="1">Nucleus</location>
    </subcellularLocation>
</comment>
<evidence type="ECO:0000256" key="4">
    <source>
        <dbReference type="ARBA" id="ARBA00022759"/>
    </source>
</evidence>
<dbReference type="InterPro" id="IPR047520">
    <property type="entry name" value="XPF_nuclease"/>
</dbReference>
<dbReference type="GO" id="GO:0000712">
    <property type="term" value="P:resolution of meiotic recombination intermediates"/>
    <property type="evidence" value="ECO:0007669"/>
    <property type="project" value="TreeGrafter"/>
</dbReference>
<dbReference type="CDD" id="cd20078">
    <property type="entry name" value="XPF_nuclease_XPF_euk"/>
    <property type="match status" value="1"/>
</dbReference>
<comment type="caution">
    <text evidence="12">The sequence shown here is derived from an EMBL/GenBank/DDBJ whole genome shotgun (WGS) entry which is preliminary data.</text>
</comment>
<comment type="similarity">
    <text evidence="2">Belongs to the XPF family.</text>
</comment>
<evidence type="ECO:0000256" key="8">
    <source>
        <dbReference type="ARBA" id="ARBA00023204"/>
    </source>
</evidence>
<accession>A0A084FW75</accession>
<dbReference type="OMA" id="THILDIM"/>
<dbReference type="Proteomes" id="UP000028545">
    <property type="component" value="Unassembled WGS sequence"/>
</dbReference>
<evidence type="ECO:0000256" key="3">
    <source>
        <dbReference type="ARBA" id="ARBA00022722"/>
    </source>
</evidence>
<dbReference type="GO" id="GO:1990599">
    <property type="term" value="F:3' overhang single-stranded DNA endodeoxyribonuclease activity"/>
    <property type="evidence" value="ECO:0007669"/>
    <property type="project" value="EnsemblFungi"/>
</dbReference>
<keyword evidence="4" id="KW-0255">Endonuclease</keyword>
<evidence type="ECO:0000256" key="10">
    <source>
        <dbReference type="SAM" id="MobiDB-lite"/>
    </source>
</evidence>
<evidence type="ECO:0000259" key="11">
    <source>
        <dbReference type="SMART" id="SM00891"/>
    </source>
</evidence>
<proteinExistence type="inferred from homology"/>
<keyword evidence="8" id="KW-0234">DNA repair</keyword>
<evidence type="ECO:0000313" key="13">
    <source>
        <dbReference type="Proteomes" id="UP000028545"/>
    </source>
</evidence>
<evidence type="ECO:0000256" key="1">
    <source>
        <dbReference type="ARBA" id="ARBA00004123"/>
    </source>
</evidence>
<dbReference type="GO" id="GO:0003684">
    <property type="term" value="F:damaged DNA binding"/>
    <property type="evidence" value="ECO:0007669"/>
    <property type="project" value="TreeGrafter"/>
</dbReference>
<evidence type="ECO:0000256" key="2">
    <source>
        <dbReference type="ARBA" id="ARBA00010015"/>
    </source>
</evidence>
<dbReference type="GO" id="GO:0000724">
    <property type="term" value="P:double-strand break repair via homologous recombination"/>
    <property type="evidence" value="ECO:0007669"/>
    <property type="project" value="EnsemblFungi"/>
</dbReference>
<dbReference type="InterPro" id="IPR011335">
    <property type="entry name" value="Restrct_endonuc-II-like"/>
</dbReference>
<dbReference type="PANTHER" id="PTHR10150">
    <property type="entry name" value="DNA REPAIR ENDONUCLEASE XPF"/>
    <property type="match status" value="1"/>
</dbReference>
<dbReference type="SUPFAM" id="SSF47781">
    <property type="entry name" value="RuvA domain 2-like"/>
    <property type="match status" value="1"/>
</dbReference>
<evidence type="ECO:0000256" key="9">
    <source>
        <dbReference type="ARBA" id="ARBA00023242"/>
    </source>
</evidence>
<dbReference type="KEGG" id="sapo:SAPIO_CDS10028"/>
<keyword evidence="3" id="KW-0540">Nuclease</keyword>
<name>A0A084FW75_PSEDA</name>
<dbReference type="Gene3D" id="3.40.50.10130">
    <property type="match status" value="1"/>
</dbReference>
<dbReference type="GO" id="GO:0000736">
    <property type="term" value="P:double-strand break repair via single-strand annealing, removal of nonhomologous ends"/>
    <property type="evidence" value="ECO:0007669"/>
    <property type="project" value="TreeGrafter"/>
</dbReference>
<dbReference type="AlphaFoldDB" id="A0A084FW75"/>
<dbReference type="GO" id="GO:0007534">
    <property type="term" value="P:gene conversion at mating-type locus"/>
    <property type="evidence" value="ECO:0007669"/>
    <property type="project" value="EnsemblFungi"/>
</dbReference>
<dbReference type="RefSeq" id="XP_016639136.1">
    <property type="nucleotide sequence ID" value="XM_016783690.1"/>
</dbReference>
<organism evidence="12 13">
    <name type="scientific">Pseudallescheria apiosperma</name>
    <name type="common">Scedosporium apiospermum</name>
    <dbReference type="NCBI Taxonomy" id="563466"/>
    <lineage>
        <taxon>Eukaryota</taxon>
        <taxon>Fungi</taxon>
        <taxon>Dikarya</taxon>
        <taxon>Ascomycota</taxon>
        <taxon>Pezizomycotina</taxon>
        <taxon>Sordariomycetes</taxon>
        <taxon>Hypocreomycetidae</taxon>
        <taxon>Microascales</taxon>
        <taxon>Microascaceae</taxon>
        <taxon>Scedosporium</taxon>
    </lineage>
</organism>
<dbReference type="GO" id="GO:1901255">
    <property type="term" value="P:nucleotide-excision repair involved in interstrand cross-link repair"/>
    <property type="evidence" value="ECO:0007669"/>
    <property type="project" value="EnsemblFungi"/>
</dbReference>
<keyword evidence="5" id="KW-0227">DNA damage</keyword>
<gene>
    <name evidence="12" type="ORF">SAPIO_CDS10028</name>
</gene>
<feature type="region of interest" description="Disordered" evidence="10">
    <location>
        <begin position="500"/>
        <end position="534"/>
    </location>
</feature>
<sequence length="954" mass="106541">MATLTGAPQPVKLSLPLEYQQILFQELRAEDELVVIARGLGLMRLVTNLLHSYDVAGNNLILIVGATDRENGWIGEALAEHAAVSMAPKARGLTVVNTDFTSVGAREKMYSKGGIFSITSRILVVDLLTGLLVPESVTGVIVLHADKVVATSLEAFILRIYRQKNKAGFLKAFSDNPDPFATGFSPLATMMRNLFLRKASLWPRFHVTVAQSLEARKKKAEVIELEVPMTEAMTDIQNAILECVEISIQELKKGNTGLEMDDWNIDNALLKNFDVIVRRQLEPNWHRISWKTRQIVNDLTVLRGMLHSLLSFDSVSFLQHLDTIHAAHAPAPGSTRQTASPWLFLDAAETIFATARKRVYAAAGRHAASSSDGNIDALRPVLEELPKWGVLAEVLEEIDRDLYFEPPIRDDSNGTILIMCSDTDICRQLRDYLQTMHIKPRTEGGSTTAIDPDEEAEERYRPSANFMMRRKLRNYLRWKKQFAQVNVALFHENQKALNGATDPRLASKSSRAPANKRRRVRGGGNVGASAGRTDNGSIAQYFEQPGQMAELMSEVPVTEEEAEERADVVVDTLNDMEEYYQLYEMKDLVIVHAYEGDQDEHVLEEVRPRYIIMYEPDAAFIRRVEVYRSSHSDRNVRVYFMYYGGSVEEQRYLSAVRREKDSFTKLIKERASMSLVMTVDPGSEDPQEAFLRTINTRIAGGGRLAATAEPPRVVVDVREFRSSLPSLLHGRNIVIVPCMLTVADYVLSPNICVERKSVSDLISSFRDGRLYNQAETMFQHYRNPMLLIEFDQNKSFTLEPFADLSGSLSSVAPSNVSSDLQSKIVLLTLAFPKLRIIWSSSPYQTAEIFESLKKQEEEPDPIAAVRAGLEKSSGGGGGGGEGQIFNQDPQDMLANVPGVTPKNIWTVVHETENVRQVANMSSKELEPLVGGEAARLMYGFFNRNVVMTGSGGDD</sequence>
<dbReference type="PANTHER" id="PTHR10150:SF0">
    <property type="entry name" value="DNA REPAIR ENDONUCLEASE XPF"/>
    <property type="match status" value="1"/>
</dbReference>
<evidence type="ECO:0000256" key="5">
    <source>
        <dbReference type="ARBA" id="ARBA00022763"/>
    </source>
</evidence>
<dbReference type="Pfam" id="PF02732">
    <property type="entry name" value="ERCC4"/>
    <property type="match status" value="1"/>
</dbReference>
<protein>
    <submittedName>
        <fullName evidence="12">DNA repair protein rad16</fullName>
    </submittedName>
</protein>
<dbReference type="HOGENOM" id="CLU_002265_2_0_1"/>
<keyword evidence="6" id="KW-0378">Hydrolase</keyword>
<dbReference type="InterPro" id="IPR006167">
    <property type="entry name" value="XPF"/>
</dbReference>
<dbReference type="GO" id="GO:0003697">
    <property type="term" value="F:single-stranded DNA binding"/>
    <property type="evidence" value="ECO:0007669"/>
    <property type="project" value="InterPro"/>
</dbReference>
<evidence type="ECO:0000256" key="7">
    <source>
        <dbReference type="ARBA" id="ARBA00023125"/>
    </source>
</evidence>
<dbReference type="GeneID" id="27719183"/>
<dbReference type="OrthoDB" id="361020at2759"/>
<evidence type="ECO:0000313" key="12">
    <source>
        <dbReference type="EMBL" id="KEZ39337.1"/>
    </source>
</evidence>
<reference evidence="12 13" key="1">
    <citation type="journal article" date="2014" name="Genome Announc.">
        <title>Draft genome sequence of the pathogenic fungus Scedosporium apiospermum.</title>
        <authorList>
            <person name="Vandeputte P."/>
            <person name="Ghamrawi S."/>
            <person name="Rechenmann M."/>
            <person name="Iltis A."/>
            <person name="Giraud S."/>
            <person name="Fleury M."/>
            <person name="Thornton C."/>
            <person name="Delhaes L."/>
            <person name="Meyer W."/>
            <person name="Papon N."/>
            <person name="Bouchara J.P."/>
        </authorList>
    </citation>
    <scope>NUCLEOTIDE SEQUENCE [LARGE SCALE GENOMIC DNA]</scope>
    <source>
        <strain evidence="12 13">IHEM 14462</strain>
    </source>
</reference>
<keyword evidence="7" id="KW-0238">DNA-binding</keyword>
<dbReference type="GO" id="GO:0000110">
    <property type="term" value="C:nucleotide-excision repair factor 1 complex"/>
    <property type="evidence" value="ECO:0007669"/>
    <property type="project" value="EnsemblFungi"/>
</dbReference>
<dbReference type="InterPro" id="IPR006166">
    <property type="entry name" value="ERCC4_domain"/>
</dbReference>
<dbReference type="VEuPathDB" id="FungiDB:SAPIO_CDS10028"/>
<keyword evidence="13" id="KW-1185">Reference proteome</keyword>
<dbReference type="SMART" id="SM00891">
    <property type="entry name" value="ERCC4"/>
    <property type="match status" value="1"/>
</dbReference>
<keyword evidence="9" id="KW-0539">Nucleus</keyword>
<dbReference type="NCBIfam" id="TIGR00596">
    <property type="entry name" value="rad1"/>
    <property type="match status" value="1"/>
</dbReference>
<dbReference type="InterPro" id="IPR010994">
    <property type="entry name" value="RuvA_2-like"/>
</dbReference>
<dbReference type="FunFam" id="3.40.50.10130:FF:000002">
    <property type="entry name" value="DNA repair endonuclease XPF"/>
    <property type="match status" value="1"/>
</dbReference>
<evidence type="ECO:0000256" key="6">
    <source>
        <dbReference type="ARBA" id="ARBA00022801"/>
    </source>
</evidence>